<sequence>MSDTIRVRVIAPPAAPNACGDTWEHAVQLIETRISARYPGTVTFEFVPLFSKAFFDMPLVVQALGDGTAQMPVILVGDRIIQSGGKISESKIRAEIEGILHGKDQTEQRG</sequence>
<reference evidence="1" key="1">
    <citation type="submission" date="2017-02" db="EMBL/GenBank/DDBJ databases">
        <authorList>
            <person name="Regsiter A."/>
            <person name="William W."/>
        </authorList>
    </citation>
    <scope>NUCLEOTIDE SEQUENCE</scope>
    <source>
        <strain evidence="1">Bib</strain>
    </source>
</reference>
<dbReference type="AlphaFoldDB" id="A0A3P3XHB1"/>
<dbReference type="EMBL" id="FWDM01000014">
    <property type="protein sequence ID" value="SLM11690.1"/>
    <property type="molecule type" value="Genomic_DNA"/>
</dbReference>
<name>A0A3P3XHB1_9SPIR</name>
<evidence type="ECO:0000313" key="1">
    <source>
        <dbReference type="EMBL" id="SLM11690.1"/>
    </source>
</evidence>
<gene>
    <name evidence="1" type="ORF">SPIROBIBN47_210037</name>
</gene>
<proteinExistence type="predicted"/>
<accession>A0A3P3XHB1</accession>
<organism evidence="1">
    <name type="scientific">uncultured spirochete</name>
    <dbReference type="NCBI Taxonomy" id="156406"/>
    <lineage>
        <taxon>Bacteria</taxon>
        <taxon>Pseudomonadati</taxon>
        <taxon>Spirochaetota</taxon>
        <taxon>Spirochaetia</taxon>
        <taxon>Spirochaetales</taxon>
        <taxon>environmental samples</taxon>
    </lineage>
</organism>
<protein>
    <recommendedName>
        <fullName evidence="2">Thioredoxin-like fold domain-containing protein</fullName>
    </recommendedName>
</protein>
<evidence type="ECO:0008006" key="2">
    <source>
        <dbReference type="Google" id="ProtNLM"/>
    </source>
</evidence>